<dbReference type="Proteomes" id="UP000187485">
    <property type="component" value="Unassembled WGS sequence"/>
</dbReference>
<evidence type="ECO:0000256" key="3">
    <source>
        <dbReference type="ARBA" id="ARBA00018111"/>
    </source>
</evidence>
<comment type="subcellular location">
    <subcellularLocation>
        <location evidence="1 5">Cytoplasm</location>
    </subcellularLocation>
</comment>
<evidence type="ECO:0000256" key="2">
    <source>
        <dbReference type="ARBA" id="ARBA00009695"/>
    </source>
</evidence>
<gene>
    <name evidence="5" type="primary">recX</name>
    <name evidence="8" type="ORF">cpu_16240</name>
</gene>
<comment type="caution">
    <text evidence="8">The sequence shown here is derived from an EMBL/GenBank/DDBJ whole genome shotgun (WGS) entry which is preliminary data.</text>
</comment>
<dbReference type="HAMAP" id="MF_01114">
    <property type="entry name" value="RecX"/>
    <property type="match status" value="1"/>
</dbReference>
<dbReference type="InterPro" id="IPR053925">
    <property type="entry name" value="RecX_HTH_3rd"/>
</dbReference>
<dbReference type="PANTHER" id="PTHR33602">
    <property type="entry name" value="REGULATORY PROTEIN RECX FAMILY PROTEIN"/>
    <property type="match status" value="1"/>
</dbReference>
<dbReference type="InterPro" id="IPR036388">
    <property type="entry name" value="WH-like_DNA-bd_sf"/>
</dbReference>
<evidence type="ECO:0000256" key="4">
    <source>
        <dbReference type="ARBA" id="ARBA00022490"/>
    </source>
</evidence>
<protein>
    <recommendedName>
        <fullName evidence="3 5">Regulatory protein RecX</fullName>
    </recommendedName>
</protein>
<dbReference type="InterPro" id="IPR003783">
    <property type="entry name" value="Regulatory_RecX"/>
</dbReference>
<feature type="domain" description="RecX first three-helical" evidence="7">
    <location>
        <begin position="4"/>
        <end position="43"/>
    </location>
</feature>
<evidence type="ECO:0000313" key="9">
    <source>
        <dbReference type="Proteomes" id="UP000187485"/>
    </source>
</evidence>
<proteinExistence type="inferred from homology"/>
<organism evidence="8 9">
    <name type="scientific">Carboxydothermus pertinax</name>
    <dbReference type="NCBI Taxonomy" id="870242"/>
    <lineage>
        <taxon>Bacteria</taxon>
        <taxon>Bacillati</taxon>
        <taxon>Bacillota</taxon>
        <taxon>Clostridia</taxon>
        <taxon>Thermoanaerobacterales</taxon>
        <taxon>Thermoanaerobacteraceae</taxon>
        <taxon>Carboxydothermus</taxon>
    </lineage>
</organism>
<reference evidence="9" key="1">
    <citation type="submission" date="2016-12" db="EMBL/GenBank/DDBJ databases">
        <title>Draft Genome Sequences od Carboxydothermus pertinax and islandicus, Hydrogenogenic Carboxydotrophic Bacteria.</title>
        <authorList>
            <person name="Fukuyama Y."/>
            <person name="Ohmae K."/>
            <person name="Yoneda Y."/>
            <person name="Yoshida T."/>
            <person name="Sako Y."/>
        </authorList>
    </citation>
    <scope>NUCLEOTIDE SEQUENCE [LARGE SCALE GENOMIC DNA]</scope>
    <source>
        <strain evidence="9">Ug1</strain>
    </source>
</reference>
<evidence type="ECO:0000313" key="8">
    <source>
        <dbReference type="EMBL" id="GAV23114.1"/>
    </source>
</evidence>
<keyword evidence="9" id="KW-1185">Reference proteome</keyword>
<accession>A0A1L8CW66</accession>
<dbReference type="GO" id="GO:0006282">
    <property type="term" value="P:regulation of DNA repair"/>
    <property type="evidence" value="ECO:0007669"/>
    <property type="project" value="UniProtKB-UniRule"/>
</dbReference>
<dbReference type="Gene3D" id="1.10.10.10">
    <property type="entry name" value="Winged helix-like DNA-binding domain superfamily/Winged helix DNA-binding domain"/>
    <property type="match status" value="2"/>
</dbReference>
<evidence type="ECO:0000256" key="1">
    <source>
        <dbReference type="ARBA" id="ARBA00004496"/>
    </source>
</evidence>
<dbReference type="STRING" id="870242.cpu_16240"/>
<evidence type="ECO:0000259" key="6">
    <source>
        <dbReference type="Pfam" id="PF21981"/>
    </source>
</evidence>
<dbReference type="OrthoDB" id="5421057at2"/>
<dbReference type="InterPro" id="IPR053926">
    <property type="entry name" value="RecX_HTH_1st"/>
</dbReference>
<evidence type="ECO:0000256" key="5">
    <source>
        <dbReference type="HAMAP-Rule" id="MF_01114"/>
    </source>
</evidence>
<comment type="similarity">
    <text evidence="2 5">Belongs to the RecX family.</text>
</comment>
<dbReference type="Pfam" id="PF21982">
    <property type="entry name" value="RecX_HTH1"/>
    <property type="match status" value="1"/>
</dbReference>
<dbReference type="AlphaFoldDB" id="A0A1L8CW66"/>
<dbReference type="EMBL" id="BDJK01000029">
    <property type="protein sequence ID" value="GAV23114.1"/>
    <property type="molecule type" value="Genomic_DNA"/>
</dbReference>
<dbReference type="Pfam" id="PF21981">
    <property type="entry name" value="RecX_HTH3"/>
    <property type="match status" value="1"/>
</dbReference>
<sequence>MNRAYQLALNYLSRALRTTEEVRRYLIRKGFKDDEIEEAITKLIELGYLDDKRYLENYLASSKMQKYGFLKVKLKLLQKGINPGLLNDLNFNEDEEVAKAKEILLKKYKYLEPAGYAKYYRFLLSRGFPPSVVQKALFLTDNMDNG</sequence>
<dbReference type="RefSeq" id="WP_075859564.1">
    <property type="nucleotide sequence ID" value="NZ_BDJK01000029.1"/>
</dbReference>
<keyword evidence="4 5" id="KW-0963">Cytoplasm</keyword>
<name>A0A1L8CW66_9THEO</name>
<feature type="domain" description="RecX third three-helical" evidence="6">
    <location>
        <begin position="94"/>
        <end position="137"/>
    </location>
</feature>
<dbReference type="PANTHER" id="PTHR33602:SF1">
    <property type="entry name" value="REGULATORY PROTEIN RECX FAMILY PROTEIN"/>
    <property type="match status" value="1"/>
</dbReference>
<dbReference type="GO" id="GO:0005737">
    <property type="term" value="C:cytoplasm"/>
    <property type="evidence" value="ECO:0007669"/>
    <property type="project" value="UniProtKB-SubCell"/>
</dbReference>
<evidence type="ECO:0000259" key="7">
    <source>
        <dbReference type="Pfam" id="PF21982"/>
    </source>
</evidence>
<comment type="function">
    <text evidence="5">Modulates RecA activity.</text>
</comment>